<dbReference type="Pfam" id="PF13163">
    <property type="entry name" value="DUF3999"/>
    <property type="match status" value="1"/>
</dbReference>
<dbReference type="Proteomes" id="UP000034410">
    <property type="component" value="Chromosome"/>
</dbReference>
<evidence type="ECO:0000256" key="1">
    <source>
        <dbReference type="SAM" id="Phobius"/>
    </source>
</evidence>
<evidence type="ECO:0000313" key="3">
    <source>
        <dbReference type="EMBL" id="AKH21077.1"/>
    </source>
</evidence>
<feature type="transmembrane region" description="Helical" evidence="1">
    <location>
        <begin position="430"/>
        <end position="448"/>
    </location>
</feature>
<sequence length="464" mass="51591">MRWVCLMLTLLCGGQLLADSPKGLEQDDFAWGIRLQPAAASPFYQLELPLAVYRGVQRADLGDLRLFNGQGDRLPHELTLPTAQLPDRERIEPVALFPLYGSRTADLQLLSMRISRQDSSGSMSLEQHQLQRDREEVLRGYLLQLWQGERPLTIRRLQLRWADASTGFIKRLRLEQSDDLTHWRALPGAAVMADLAFAGERLVRAEIPLQGVTQRFLRLTPVSGDMPLALSAVDAVIQENGSARPPVLLAVDTLYSGAQEGEYLFELPGPLPVRAVELLPAESNTITRATLYSRPAPGSPWVQRAQGTIYRLLVQETPLEQTALPVGRVTDRYWRLTVDAASGGLGRQQPTIRVGWTPHRLRFSARGDGPYLLAYGSAAAGLPSASSLLADFSELERGQLVSEQIRAGQPFELAGRAALEIRQVYDWKQWSLWGVLILATLLLGWMAWSTLRQMNRKDSASGDS</sequence>
<evidence type="ECO:0000256" key="2">
    <source>
        <dbReference type="SAM" id="SignalP"/>
    </source>
</evidence>
<dbReference type="EMBL" id="CP011412">
    <property type="protein sequence ID" value="AKH21077.1"/>
    <property type="molecule type" value="Genomic_DNA"/>
</dbReference>
<keyword evidence="4" id="KW-1185">Reference proteome</keyword>
<keyword evidence="1" id="KW-1133">Transmembrane helix</keyword>
<keyword evidence="2" id="KW-0732">Signal</keyword>
<dbReference type="AlphaFoldDB" id="A0A0F7JZJ5"/>
<name>A0A0F7JZJ5_9GAMM</name>
<evidence type="ECO:0008006" key="5">
    <source>
        <dbReference type="Google" id="ProtNLM"/>
    </source>
</evidence>
<dbReference type="KEGG" id="seds:AAY24_12745"/>
<feature type="signal peptide" evidence="2">
    <location>
        <begin position="1"/>
        <end position="18"/>
    </location>
</feature>
<organism evidence="3 4">
    <name type="scientific">Sedimenticola thiotaurini</name>
    <dbReference type="NCBI Taxonomy" id="1543721"/>
    <lineage>
        <taxon>Bacteria</taxon>
        <taxon>Pseudomonadati</taxon>
        <taxon>Pseudomonadota</taxon>
        <taxon>Gammaproteobacteria</taxon>
        <taxon>Chromatiales</taxon>
        <taxon>Sedimenticolaceae</taxon>
        <taxon>Sedimenticola</taxon>
    </lineage>
</organism>
<evidence type="ECO:0000313" key="4">
    <source>
        <dbReference type="Proteomes" id="UP000034410"/>
    </source>
</evidence>
<keyword evidence="1" id="KW-0472">Membrane</keyword>
<dbReference type="InterPro" id="IPR025060">
    <property type="entry name" value="DUF3999"/>
</dbReference>
<keyword evidence="1" id="KW-0812">Transmembrane</keyword>
<reference evidence="3 4" key="1">
    <citation type="journal article" date="2015" name="Genome Announc.">
        <title>Complete Genome Sequence of Sedimenticola thiotaurini Strain SIP-G1, a Polyphosphate- and Polyhydroxyalkanoate-Accumulating Sulfur-Oxidizing Gammaproteobacterium Isolated from Salt Marsh Sediments.</title>
        <authorList>
            <person name="Flood B.E."/>
            <person name="Jones D.S."/>
            <person name="Bailey J.V."/>
        </authorList>
    </citation>
    <scope>NUCLEOTIDE SEQUENCE [LARGE SCALE GENOMIC DNA]</scope>
    <source>
        <strain evidence="3 4">SIP-G1</strain>
    </source>
</reference>
<proteinExistence type="predicted"/>
<accession>A0A0F7JZJ5</accession>
<protein>
    <recommendedName>
        <fullName evidence="5">DUF3999 domain-containing protein</fullName>
    </recommendedName>
</protein>
<gene>
    <name evidence="3" type="ORF">AAY24_12745</name>
</gene>
<feature type="chain" id="PRO_5002517332" description="DUF3999 domain-containing protein" evidence="2">
    <location>
        <begin position="19"/>
        <end position="464"/>
    </location>
</feature>